<dbReference type="EMBL" id="FRBC01000001">
    <property type="protein sequence ID" value="SHK25374.1"/>
    <property type="molecule type" value="Genomic_DNA"/>
</dbReference>
<keyword evidence="5 10" id="KW-0808">Transferase</keyword>
<dbReference type="Gene3D" id="3.40.50.2000">
    <property type="entry name" value="Glycogen Phosphorylase B"/>
    <property type="match status" value="1"/>
</dbReference>
<dbReference type="PROSITE" id="PS50005">
    <property type="entry name" value="TPR"/>
    <property type="match status" value="1"/>
</dbReference>
<evidence type="ECO:0000256" key="6">
    <source>
        <dbReference type="ARBA" id="ARBA00022737"/>
    </source>
</evidence>
<comment type="pathway">
    <text evidence="1">Protein modification; protein glycosylation.</text>
</comment>
<proteinExistence type="inferred from homology"/>
<dbReference type="SUPFAM" id="SSF53756">
    <property type="entry name" value="UDP-Glycosyltransferase/glycogen phosphorylase"/>
    <property type="match status" value="1"/>
</dbReference>
<sequence length="536" mass="60296">MGGGDVELAGFFTLYEEAFARYRSGQYAEAWDLLLAFQRKKGIRILLCELLKAYILRAQKKYVSEIACLKALVHDFADCDDKKHLADAYSLLGEAQRMLGESREAVASFTASARIEPDAVKKLTEVSNAIFSANAIADWEAGQMQELYSLYRHYLGALSIVPYPRVDWQHKKIRLGYLSADLRNHAVGQFVKPFFFAFAQESFEVYVYQLNKDEDLVTRELQRAPVVWRNLTGKNWAGIAAAVHADEIDILLELGGHTACNALPVLAYHPAYIQISGIGYFNSIGLEDCDGFLSDVYCSPEPASPYFTEELLILPHTHFCYQPYKVFPEVSPPPVAKNDYITFGSFNNFAKVNDEMLLIWREILLRVPGSRLLLKHQLLGTAEGREYTLRRLSKLGLPAGHIDLRSYSANYLQEYGAVDIALDTEPYTGGLTTCEALYMGVPVVTLAGNRHGARFGLSFLSNVGLGELAAKSREEYVDIAVALAEDRELLAALRQNLRQMLQSSPLMNPETYMEDLENLYCHLLNKYCRNRNVSVE</sequence>
<dbReference type="InterPro" id="IPR011990">
    <property type="entry name" value="TPR-like_helical_dom_sf"/>
</dbReference>
<evidence type="ECO:0000313" key="10">
    <source>
        <dbReference type="EMBL" id="SHK25374.1"/>
    </source>
</evidence>
<dbReference type="Proteomes" id="UP000184263">
    <property type="component" value="Unassembled WGS sequence"/>
</dbReference>
<name>A0A1M6QYT8_SELRU</name>
<keyword evidence="4" id="KW-0328">Glycosyltransferase</keyword>
<dbReference type="SUPFAM" id="SSF48452">
    <property type="entry name" value="TPR-like"/>
    <property type="match status" value="1"/>
</dbReference>
<gene>
    <name evidence="10" type="ORF">SAMN05216582_10158</name>
</gene>
<dbReference type="InterPro" id="IPR029489">
    <property type="entry name" value="OGT/SEC/SPY_C"/>
</dbReference>
<evidence type="ECO:0000256" key="2">
    <source>
        <dbReference type="ARBA" id="ARBA00005386"/>
    </source>
</evidence>
<feature type="domain" description="O-GlcNAc transferase C-terminal" evidence="9">
    <location>
        <begin position="338"/>
        <end position="516"/>
    </location>
</feature>
<evidence type="ECO:0000256" key="3">
    <source>
        <dbReference type="ARBA" id="ARBA00011970"/>
    </source>
</evidence>
<evidence type="ECO:0000259" key="9">
    <source>
        <dbReference type="Pfam" id="PF13844"/>
    </source>
</evidence>
<keyword evidence="7 8" id="KW-0802">TPR repeat</keyword>
<evidence type="ECO:0000256" key="8">
    <source>
        <dbReference type="PROSITE-ProRule" id="PRU00339"/>
    </source>
</evidence>
<dbReference type="OrthoDB" id="1660777at2"/>
<dbReference type="AlphaFoldDB" id="A0A1M6QYT8"/>
<dbReference type="InterPro" id="IPR019734">
    <property type="entry name" value="TPR_rpt"/>
</dbReference>
<feature type="repeat" description="TPR" evidence="8">
    <location>
        <begin position="86"/>
        <end position="119"/>
    </location>
</feature>
<dbReference type="GO" id="GO:0097363">
    <property type="term" value="F:protein O-acetylglucosaminyltransferase activity"/>
    <property type="evidence" value="ECO:0007669"/>
    <property type="project" value="UniProtKB-EC"/>
</dbReference>
<evidence type="ECO:0000256" key="5">
    <source>
        <dbReference type="ARBA" id="ARBA00022679"/>
    </source>
</evidence>
<evidence type="ECO:0000256" key="4">
    <source>
        <dbReference type="ARBA" id="ARBA00022676"/>
    </source>
</evidence>
<evidence type="ECO:0000313" key="11">
    <source>
        <dbReference type="Proteomes" id="UP000184263"/>
    </source>
</evidence>
<dbReference type="Pfam" id="PF13844">
    <property type="entry name" value="Glyco_transf_41"/>
    <property type="match status" value="2"/>
</dbReference>
<dbReference type="RefSeq" id="WP_073087840.1">
    <property type="nucleotide sequence ID" value="NZ_FRBC01000001.1"/>
</dbReference>
<dbReference type="Gene3D" id="3.40.50.11380">
    <property type="match status" value="1"/>
</dbReference>
<reference evidence="10 11" key="1">
    <citation type="submission" date="2016-11" db="EMBL/GenBank/DDBJ databases">
        <authorList>
            <person name="Jaros S."/>
            <person name="Januszkiewicz K."/>
            <person name="Wedrychowicz H."/>
        </authorList>
    </citation>
    <scope>NUCLEOTIDE SEQUENCE [LARGE SCALE GENOMIC DNA]</scope>
    <source>
        <strain evidence="10 11">HD4</strain>
    </source>
</reference>
<evidence type="ECO:0000256" key="7">
    <source>
        <dbReference type="ARBA" id="ARBA00022803"/>
    </source>
</evidence>
<dbReference type="Gene3D" id="1.25.40.10">
    <property type="entry name" value="Tetratricopeptide repeat domain"/>
    <property type="match status" value="1"/>
</dbReference>
<keyword evidence="6" id="KW-0677">Repeat</keyword>
<feature type="domain" description="O-GlcNAc transferase C-terminal" evidence="9">
    <location>
        <begin position="169"/>
        <end position="330"/>
    </location>
</feature>
<evidence type="ECO:0000256" key="1">
    <source>
        <dbReference type="ARBA" id="ARBA00004922"/>
    </source>
</evidence>
<comment type="similarity">
    <text evidence="2">Belongs to the glycosyltransferase 41 family. O-GlcNAc transferase subfamily.</text>
</comment>
<organism evidence="10 11">
    <name type="scientific">Selenomonas ruminantium</name>
    <dbReference type="NCBI Taxonomy" id="971"/>
    <lineage>
        <taxon>Bacteria</taxon>
        <taxon>Bacillati</taxon>
        <taxon>Bacillota</taxon>
        <taxon>Negativicutes</taxon>
        <taxon>Selenomonadales</taxon>
        <taxon>Selenomonadaceae</taxon>
        <taxon>Selenomonas</taxon>
    </lineage>
</organism>
<dbReference type="PANTHER" id="PTHR44835:SF1">
    <property type="entry name" value="PROTEIN O-GLCNAC TRANSFERASE"/>
    <property type="match status" value="1"/>
</dbReference>
<protein>
    <recommendedName>
        <fullName evidence="3">protein O-GlcNAc transferase</fullName>
        <ecNumber evidence="3">2.4.1.255</ecNumber>
    </recommendedName>
</protein>
<dbReference type="PANTHER" id="PTHR44835">
    <property type="entry name" value="UDP-N-ACETYLGLUCOSAMINE--PEPTIDE N-ACETYLGLUCOSAMINYLTRANSFERASE SPINDLY-RELATED"/>
    <property type="match status" value="1"/>
</dbReference>
<accession>A0A1M6QYT8</accession>
<dbReference type="InterPro" id="IPR051939">
    <property type="entry name" value="Glycosyltr_41/O-GlcNAc_trsf"/>
</dbReference>
<dbReference type="EC" id="2.4.1.255" evidence="3"/>